<dbReference type="InterPro" id="IPR006759">
    <property type="entry name" value="Glyco_transf_54"/>
</dbReference>
<protein>
    <recommendedName>
        <fullName evidence="1">MGAT4 conserved region domain-containing protein</fullName>
    </recommendedName>
</protein>
<dbReference type="Proteomes" id="UP001249851">
    <property type="component" value="Unassembled WGS sequence"/>
</dbReference>
<name>A0AAD9PXC4_ACRCE</name>
<dbReference type="Pfam" id="PF04666">
    <property type="entry name" value="MGAT4_cons"/>
    <property type="match status" value="1"/>
</dbReference>
<sequence>MEYQHLLLFQNFCSCFEDPPSEPVIPENLNQAYEIMNSSSVSHIVWTECHDGIFIFTLTVIDPEFSFCNLTVEFAVQVICARSLFQELPTFVTLGSCCLTITVVLFSAYYITRYLSIGIASVERPSGANYLLKTTQSLIDNMSEEDQKNAIIVIFLADIEESPKSRNKKEIARMFDEHINKGLLIVIEATSEFYPTLENVKPKYGDTDSRRTWRSKENVDATFVMCFYKDISEYYIHLEDDVISAPSFVPKLQAFINGQPKETWLLLDVAVQGSIAKVYHSRDLSNIASYFYLMYDEMPIDWLMDYWREIKSQDRRVEKLTPPASLFQHIGDISSLKEKGLSGGEQREPFFDQFEQKFKGMNPSATVTTSMYSYSGEPQDAYEKGSGFFWATTPRKGDYLSMKFQTPTVVQRVTVETGCHYAQRDLLAE</sequence>
<evidence type="ECO:0000313" key="3">
    <source>
        <dbReference type="Proteomes" id="UP001249851"/>
    </source>
</evidence>
<feature type="domain" description="MGAT4 conserved region" evidence="1">
    <location>
        <begin position="111"/>
        <end position="339"/>
    </location>
</feature>
<reference evidence="2" key="1">
    <citation type="journal article" date="2023" name="G3 (Bethesda)">
        <title>Whole genome assembly and annotation of the endangered Caribbean coral Acropora cervicornis.</title>
        <authorList>
            <person name="Selwyn J.D."/>
            <person name="Vollmer S.V."/>
        </authorList>
    </citation>
    <scope>NUCLEOTIDE SEQUENCE</scope>
    <source>
        <strain evidence="2">K2</strain>
    </source>
</reference>
<organism evidence="2 3">
    <name type="scientific">Acropora cervicornis</name>
    <name type="common">Staghorn coral</name>
    <dbReference type="NCBI Taxonomy" id="6130"/>
    <lineage>
        <taxon>Eukaryota</taxon>
        <taxon>Metazoa</taxon>
        <taxon>Cnidaria</taxon>
        <taxon>Anthozoa</taxon>
        <taxon>Hexacorallia</taxon>
        <taxon>Scleractinia</taxon>
        <taxon>Astrocoeniina</taxon>
        <taxon>Acroporidae</taxon>
        <taxon>Acropora</taxon>
    </lineage>
</organism>
<comment type="caution">
    <text evidence="2">The sequence shown here is derived from an EMBL/GenBank/DDBJ whole genome shotgun (WGS) entry which is preliminary data.</text>
</comment>
<reference evidence="2" key="2">
    <citation type="journal article" date="2023" name="Science">
        <title>Genomic signatures of disease resistance in endangered staghorn corals.</title>
        <authorList>
            <person name="Vollmer S.V."/>
            <person name="Selwyn J.D."/>
            <person name="Despard B.A."/>
            <person name="Roesel C.L."/>
        </authorList>
    </citation>
    <scope>NUCLEOTIDE SEQUENCE</scope>
    <source>
        <strain evidence="2">K2</strain>
    </source>
</reference>
<dbReference type="PANTHER" id="PTHR12062:SF33">
    <property type="entry name" value="ALPHA-1,6-MANNOSYL-GLYCOPROTEIN 4-BETA-N-ACETYLGLUCOSAMINYLTRANSFERASE-LIKE"/>
    <property type="match status" value="1"/>
</dbReference>
<dbReference type="AlphaFoldDB" id="A0AAD9PXC4"/>
<dbReference type="GO" id="GO:0008375">
    <property type="term" value="F:acetylglucosaminyltransferase activity"/>
    <property type="evidence" value="ECO:0007669"/>
    <property type="project" value="TreeGrafter"/>
</dbReference>
<proteinExistence type="predicted"/>
<feature type="non-terminal residue" evidence="2">
    <location>
        <position position="1"/>
    </location>
</feature>
<keyword evidence="3" id="KW-1185">Reference proteome</keyword>
<dbReference type="PANTHER" id="PTHR12062">
    <property type="entry name" value="N-ACETYLGLUCOSAMINYLTRANSFERASE VI"/>
    <property type="match status" value="1"/>
</dbReference>
<gene>
    <name evidence="2" type="ORF">P5673_028495</name>
</gene>
<evidence type="ECO:0000313" key="2">
    <source>
        <dbReference type="EMBL" id="KAK2550814.1"/>
    </source>
</evidence>
<evidence type="ECO:0000259" key="1">
    <source>
        <dbReference type="Pfam" id="PF04666"/>
    </source>
</evidence>
<dbReference type="EMBL" id="JARQWQ010000106">
    <property type="protein sequence ID" value="KAK2550814.1"/>
    <property type="molecule type" value="Genomic_DNA"/>
</dbReference>
<dbReference type="GO" id="GO:0006487">
    <property type="term" value="P:protein N-linked glycosylation"/>
    <property type="evidence" value="ECO:0007669"/>
    <property type="project" value="TreeGrafter"/>
</dbReference>
<accession>A0AAD9PXC4</accession>
<dbReference type="InterPro" id="IPR057279">
    <property type="entry name" value="MGAT4"/>
</dbReference>